<evidence type="ECO:0000256" key="5">
    <source>
        <dbReference type="ARBA" id="ARBA00022989"/>
    </source>
</evidence>
<dbReference type="GO" id="GO:0005886">
    <property type="term" value="C:plasma membrane"/>
    <property type="evidence" value="ECO:0007669"/>
    <property type="project" value="UniProtKB-SubCell"/>
</dbReference>
<keyword evidence="4 7" id="KW-0812">Transmembrane</keyword>
<keyword evidence="6 7" id="KW-0472">Membrane</keyword>
<feature type="transmembrane region" description="Helical" evidence="7">
    <location>
        <begin position="119"/>
        <end position="139"/>
    </location>
</feature>
<dbReference type="Pfam" id="PF00528">
    <property type="entry name" value="BPD_transp_1"/>
    <property type="match status" value="1"/>
</dbReference>
<comment type="similarity">
    <text evidence="7">Belongs to the binding-protein-dependent transport system permease family.</text>
</comment>
<evidence type="ECO:0000256" key="1">
    <source>
        <dbReference type="ARBA" id="ARBA00004651"/>
    </source>
</evidence>
<keyword evidence="10" id="KW-1185">Reference proteome</keyword>
<evidence type="ECO:0000256" key="3">
    <source>
        <dbReference type="ARBA" id="ARBA00022475"/>
    </source>
</evidence>
<organism evidence="9 10">
    <name type="scientific">Futiania mangrovi</name>
    <dbReference type="NCBI Taxonomy" id="2959716"/>
    <lineage>
        <taxon>Bacteria</taxon>
        <taxon>Pseudomonadati</taxon>
        <taxon>Pseudomonadota</taxon>
        <taxon>Alphaproteobacteria</taxon>
        <taxon>Futianiales</taxon>
        <taxon>Futianiaceae</taxon>
        <taxon>Futiania</taxon>
    </lineage>
</organism>
<name>A0A9J6PMG7_9PROT</name>
<keyword evidence="2 7" id="KW-0813">Transport</keyword>
<gene>
    <name evidence="9" type="ORF">NJQ99_15725</name>
</gene>
<comment type="subcellular location">
    <subcellularLocation>
        <location evidence="1 7">Cell membrane</location>
        <topology evidence="1 7">Multi-pass membrane protein</topology>
    </subcellularLocation>
</comment>
<feature type="domain" description="ABC transmembrane type-1" evidence="8">
    <location>
        <begin position="79"/>
        <end position="264"/>
    </location>
</feature>
<keyword evidence="5 7" id="KW-1133">Transmembrane helix</keyword>
<dbReference type="EMBL" id="JAMZFT010000004">
    <property type="protein sequence ID" value="MCP1337871.1"/>
    <property type="molecule type" value="Genomic_DNA"/>
</dbReference>
<comment type="caution">
    <text evidence="9">The sequence shown here is derived from an EMBL/GenBank/DDBJ whole genome shotgun (WGS) entry which is preliminary data.</text>
</comment>
<dbReference type="GO" id="GO:0055085">
    <property type="term" value="P:transmembrane transport"/>
    <property type="evidence" value="ECO:0007669"/>
    <property type="project" value="InterPro"/>
</dbReference>
<dbReference type="AlphaFoldDB" id="A0A9J6PMG7"/>
<dbReference type="PROSITE" id="PS50928">
    <property type="entry name" value="ABC_TM1"/>
    <property type="match status" value="1"/>
</dbReference>
<evidence type="ECO:0000313" key="9">
    <source>
        <dbReference type="EMBL" id="MCP1337871.1"/>
    </source>
</evidence>
<reference evidence="9" key="1">
    <citation type="submission" date="2022-06" db="EMBL/GenBank/DDBJ databases">
        <title>Isolation and Genomics of Futiania mangrovii gen. nov., sp. nov., a Rare and Metabolically-versatile member in the Class Alphaproteobacteria.</title>
        <authorList>
            <person name="Liu L."/>
            <person name="Huang W.-C."/>
            <person name="Pan J."/>
            <person name="Li J."/>
            <person name="Huang Y."/>
            <person name="Du H."/>
            <person name="Liu Y."/>
            <person name="Li M."/>
        </authorList>
    </citation>
    <scope>NUCLEOTIDE SEQUENCE</scope>
    <source>
        <strain evidence="9">FT118</strain>
    </source>
</reference>
<feature type="transmembrane region" description="Helical" evidence="7">
    <location>
        <begin position="145"/>
        <end position="164"/>
    </location>
</feature>
<sequence length="273" mass="29775">MTLQTASHDLAATARRTAFAWPSWASSAAIIVSGPFILIAVWWVAYAFELVDKNLLPSPFATLADTGANIWSGNLMEDFWSTFVRVFYAFAFAAVAGVPVGIVLGVNDKVYRSVEFIVDFFRSTPATAMFPLFLLLFGLGDFSKIAVAAFAGWLVVVFNVAYGVMNARQTRLLAARSMGASRARIFFDVVFFETLPQTFVGLRTGISIALVVIIVAEMFIGATDGLGHRIIDAQISYNLTDMYGSILVTGAMGYGLNVLFLVAEKYLVHWSGK</sequence>
<feature type="transmembrane region" description="Helical" evidence="7">
    <location>
        <begin position="243"/>
        <end position="263"/>
    </location>
</feature>
<evidence type="ECO:0000256" key="7">
    <source>
        <dbReference type="RuleBase" id="RU363032"/>
    </source>
</evidence>
<feature type="transmembrane region" description="Helical" evidence="7">
    <location>
        <begin position="24"/>
        <end position="48"/>
    </location>
</feature>
<evidence type="ECO:0000259" key="8">
    <source>
        <dbReference type="PROSITE" id="PS50928"/>
    </source>
</evidence>
<accession>A0A9J6PMG7</accession>
<dbReference type="InterPro" id="IPR035906">
    <property type="entry name" value="MetI-like_sf"/>
</dbReference>
<dbReference type="Gene3D" id="1.10.3720.10">
    <property type="entry name" value="MetI-like"/>
    <property type="match status" value="1"/>
</dbReference>
<evidence type="ECO:0000256" key="4">
    <source>
        <dbReference type="ARBA" id="ARBA00022692"/>
    </source>
</evidence>
<protein>
    <submittedName>
        <fullName evidence="9">ABC transporter permease subunit</fullName>
    </submittedName>
</protein>
<evidence type="ECO:0000256" key="2">
    <source>
        <dbReference type="ARBA" id="ARBA00022448"/>
    </source>
</evidence>
<dbReference type="Proteomes" id="UP001055804">
    <property type="component" value="Unassembled WGS sequence"/>
</dbReference>
<dbReference type="InterPro" id="IPR000515">
    <property type="entry name" value="MetI-like"/>
</dbReference>
<feature type="transmembrane region" description="Helical" evidence="7">
    <location>
        <begin position="208"/>
        <end position="231"/>
    </location>
</feature>
<proteinExistence type="inferred from homology"/>
<dbReference type="PANTHER" id="PTHR30151">
    <property type="entry name" value="ALKANE SULFONATE ABC TRANSPORTER-RELATED, MEMBRANE SUBUNIT"/>
    <property type="match status" value="1"/>
</dbReference>
<keyword evidence="3" id="KW-1003">Cell membrane</keyword>
<dbReference type="PANTHER" id="PTHR30151:SF0">
    <property type="entry name" value="ABC TRANSPORTER PERMEASE PROTEIN MJ0413-RELATED"/>
    <property type="match status" value="1"/>
</dbReference>
<evidence type="ECO:0000256" key="6">
    <source>
        <dbReference type="ARBA" id="ARBA00023136"/>
    </source>
</evidence>
<feature type="transmembrane region" description="Helical" evidence="7">
    <location>
        <begin position="86"/>
        <end position="107"/>
    </location>
</feature>
<evidence type="ECO:0000313" key="10">
    <source>
        <dbReference type="Proteomes" id="UP001055804"/>
    </source>
</evidence>
<dbReference type="SUPFAM" id="SSF161098">
    <property type="entry name" value="MetI-like"/>
    <property type="match status" value="1"/>
</dbReference>